<comment type="caution">
    <text evidence="3">The sequence shown here is derived from an EMBL/GenBank/DDBJ whole genome shotgun (WGS) entry which is preliminary data.</text>
</comment>
<evidence type="ECO:0000259" key="2">
    <source>
        <dbReference type="Pfam" id="PF22665"/>
    </source>
</evidence>
<feature type="domain" description="HFX-2341-like N-terminal" evidence="1">
    <location>
        <begin position="6"/>
        <end position="134"/>
    </location>
</feature>
<dbReference type="Pfam" id="PF22665">
    <property type="entry name" value="WHD_DUF6293"/>
    <property type="match status" value="1"/>
</dbReference>
<evidence type="ECO:0008006" key="4">
    <source>
        <dbReference type="Google" id="ProtNLM"/>
    </source>
</evidence>
<sequence length="269" mass="32177">MFFSPQIHIVFNCKEDNRITQIIIENPPNKLYYFTAYIRETNQVDVNLNFYNKNVELLKEKIPTLEIIQKDIDYTNYIEIIQEISKIIKKERNENPKCQIFINVSTGSKMTSIASIEAHKLWNCEIYYIFSSEYDPYGIGPRHKGKLYIKKPITFPIKKPKEVFLKTLKIIKDLIKSKYNQKYFDSESEQFIFMKKLIDVLESKHILELKSKHKELSSRKSALYMKSYKFLEPLVRDLKYIKISEDKRNKKVFLTQRGKDILKIFKFLI</sequence>
<dbReference type="AlphaFoldDB" id="A0A0F9RIN5"/>
<evidence type="ECO:0000313" key="3">
    <source>
        <dbReference type="EMBL" id="KKN49652.1"/>
    </source>
</evidence>
<protein>
    <recommendedName>
        <fullName evidence="4">CRISPR system ring nuclease SSO1393-like domain-containing protein</fullName>
    </recommendedName>
</protein>
<name>A0A0F9RIN5_9ZZZZ</name>
<dbReference type="InterPro" id="IPR046260">
    <property type="entry name" value="HFX_2341-like_N"/>
</dbReference>
<accession>A0A0F9RIN5</accession>
<dbReference type="Pfam" id="PF19810">
    <property type="entry name" value="HFX_2341_N"/>
    <property type="match status" value="1"/>
</dbReference>
<gene>
    <name evidence="3" type="ORF">LCGC14_0640540</name>
</gene>
<dbReference type="EMBL" id="LAZR01001157">
    <property type="protein sequence ID" value="KKN49652.1"/>
    <property type="molecule type" value="Genomic_DNA"/>
</dbReference>
<reference evidence="3" key="1">
    <citation type="journal article" date="2015" name="Nature">
        <title>Complex archaea that bridge the gap between prokaryotes and eukaryotes.</title>
        <authorList>
            <person name="Spang A."/>
            <person name="Saw J.H."/>
            <person name="Jorgensen S.L."/>
            <person name="Zaremba-Niedzwiedzka K."/>
            <person name="Martijn J."/>
            <person name="Lind A.E."/>
            <person name="van Eijk R."/>
            <person name="Schleper C."/>
            <person name="Guy L."/>
            <person name="Ettema T.J."/>
        </authorList>
    </citation>
    <scope>NUCLEOTIDE SEQUENCE</scope>
</reference>
<dbReference type="Gene3D" id="3.40.50.10770">
    <property type="entry name" value="Hypothetical protein VC1899 like domain (Restriction endonuclease-like)"/>
    <property type="match status" value="1"/>
</dbReference>
<organism evidence="3">
    <name type="scientific">marine sediment metagenome</name>
    <dbReference type="NCBI Taxonomy" id="412755"/>
    <lineage>
        <taxon>unclassified sequences</taxon>
        <taxon>metagenomes</taxon>
        <taxon>ecological metagenomes</taxon>
    </lineage>
</organism>
<feature type="domain" description="DUF6293" evidence="2">
    <location>
        <begin position="154"/>
        <end position="265"/>
    </location>
</feature>
<proteinExistence type="predicted"/>
<dbReference type="InterPro" id="IPR054162">
    <property type="entry name" value="DUF6293_C"/>
</dbReference>
<evidence type="ECO:0000259" key="1">
    <source>
        <dbReference type="Pfam" id="PF19810"/>
    </source>
</evidence>